<protein>
    <recommendedName>
        <fullName evidence="3">DUF5050 domain-containing protein</fullName>
    </recommendedName>
</protein>
<dbReference type="EMBL" id="CP101637">
    <property type="protein sequence ID" value="WMT83434.1"/>
    <property type="molecule type" value="Genomic_DNA"/>
</dbReference>
<dbReference type="Proteomes" id="UP001235030">
    <property type="component" value="Chromosome"/>
</dbReference>
<accession>A0ABY9Q7W9</accession>
<evidence type="ECO:0008006" key="3">
    <source>
        <dbReference type="Google" id="ProtNLM"/>
    </source>
</evidence>
<sequence>MILKDSYLYYLDGDCKVKRISTNGKNKKTIYTSKYYTGGFSISGDYIYILNETNKSYWPGSKDTITRVRTDGKYAKQIASSTSSYNSYMLDMVYYKGYIFYQNDYGIYRMKADGSSKKAIIKLDDIENYGLYDGKIYYIKNGSLMRCNLDGSKKTTLKKWSGKNSLGCIVNNKIYLYLSKDNSYPIYDIKTKKVYYPNK</sequence>
<gene>
    <name evidence="1" type="ORF">TEMA_39500</name>
</gene>
<reference evidence="1 2" key="1">
    <citation type="submission" date="2022-07" db="EMBL/GenBank/DDBJ databases">
        <title>Genome sequence of Terrisporobacter mayombei DSM6539.</title>
        <authorList>
            <person name="Boeer T."/>
            <person name="Bengelsdorf F.R."/>
            <person name="Daniel R."/>
            <person name="Poehlein A."/>
        </authorList>
    </citation>
    <scope>NUCLEOTIDE SEQUENCE [LARGE SCALE GENOMIC DNA]</scope>
    <source>
        <strain evidence="1 2">DSM 6539</strain>
    </source>
</reference>
<keyword evidence="2" id="KW-1185">Reference proteome</keyword>
<evidence type="ECO:0000313" key="1">
    <source>
        <dbReference type="EMBL" id="WMT83434.1"/>
    </source>
</evidence>
<dbReference type="RefSeq" id="WP_265589506.1">
    <property type="nucleotide sequence ID" value="NZ_CP101637.1"/>
</dbReference>
<evidence type="ECO:0000313" key="2">
    <source>
        <dbReference type="Proteomes" id="UP001235030"/>
    </source>
</evidence>
<dbReference type="SUPFAM" id="SSF63825">
    <property type="entry name" value="YWTD domain"/>
    <property type="match status" value="1"/>
</dbReference>
<organism evidence="1 2">
    <name type="scientific">Terrisporobacter mayombei</name>
    <dbReference type="NCBI Taxonomy" id="1541"/>
    <lineage>
        <taxon>Bacteria</taxon>
        <taxon>Bacillati</taxon>
        <taxon>Bacillota</taxon>
        <taxon>Clostridia</taxon>
        <taxon>Peptostreptococcales</taxon>
        <taxon>Peptostreptococcaceae</taxon>
        <taxon>Terrisporobacter</taxon>
    </lineage>
</organism>
<proteinExistence type="predicted"/>
<dbReference type="Gene3D" id="2.120.10.30">
    <property type="entry name" value="TolB, C-terminal domain"/>
    <property type="match status" value="1"/>
</dbReference>
<dbReference type="InterPro" id="IPR011042">
    <property type="entry name" value="6-blade_b-propeller_TolB-like"/>
</dbReference>
<name>A0ABY9Q7W9_9FIRM</name>